<dbReference type="EMBL" id="JAAARO010000021">
    <property type="protein sequence ID" value="KAF5729106.1"/>
    <property type="molecule type" value="Genomic_DNA"/>
</dbReference>
<accession>A0A7J7C5Q4</accession>
<comment type="caution">
    <text evidence="2">The sequence shown here is derived from an EMBL/GenBank/DDBJ whole genome shotgun (WGS) entry which is preliminary data.</text>
</comment>
<gene>
    <name evidence="2" type="ORF">HS088_TW21G01263</name>
</gene>
<organism evidence="2 3">
    <name type="scientific">Tripterygium wilfordii</name>
    <name type="common">Thunder God vine</name>
    <dbReference type="NCBI Taxonomy" id="458696"/>
    <lineage>
        <taxon>Eukaryota</taxon>
        <taxon>Viridiplantae</taxon>
        <taxon>Streptophyta</taxon>
        <taxon>Embryophyta</taxon>
        <taxon>Tracheophyta</taxon>
        <taxon>Spermatophyta</taxon>
        <taxon>Magnoliopsida</taxon>
        <taxon>eudicotyledons</taxon>
        <taxon>Gunneridae</taxon>
        <taxon>Pentapetalae</taxon>
        <taxon>rosids</taxon>
        <taxon>fabids</taxon>
        <taxon>Celastrales</taxon>
        <taxon>Celastraceae</taxon>
        <taxon>Tripterygium</taxon>
    </lineage>
</organism>
<protein>
    <submittedName>
        <fullName evidence="2">Uncharacterized protein</fullName>
    </submittedName>
</protein>
<reference evidence="2 3" key="1">
    <citation type="journal article" date="2020" name="Nat. Commun.">
        <title>Genome of Tripterygium wilfordii and identification of cytochrome P450 involved in triptolide biosynthesis.</title>
        <authorList>
            <person name="Tu L."/>
            <person name="Su P."/>
            <person name="Zhang Z."/>
            <person name="Gao L."/>
            <person name="Wang J."/>
            <person name="Hu T."/>
            <person name="Zhou J."/>
            <person name="Zhang Y."/>
            <person name="Zhao Y."/>
            <person name="Liu Y."/>
            <person name="Song Y."/>
            <person name="Tong Y."/>
            <person name="Lu Y."/>
            <person name="Yang J."/>
            <person name="Xu C."/>
            <person name="Jia M."/>
            <person name="Peters R.J."/>
            <person name="Huang L."/>
            <person name="Gao W."/>
        </authorList>
    </citation>
    <scope>NUCLEOTIDE SEQUENCE [LARGE SCALE GENOMIC DNA]</scope>
    <source>
        <strain evidence="3">cv. XIE 37</strain>
        <tissue evidence="2">Leaf</tissue>
    </source>
</reference>
<sequence>MWCLRILFATFEINPYCYIWCSLTDNAGLCGIPGLPTCGPHLSPGAKVGIAFGASVACLLIVICSMCWWKRRQNILRAQQIAGTYHKPVGQLENSMICPP</sequence>
<keyword evidence="1" id="KW-0472">Membrane</keyword>
<keyword evidence="3" id="KW-1185">Reference proteome</keyword>
<keyword evidence="1" id="KW-0812">Transmembrane</keyword>
<evidence type="ECO:0000256" key="1">
    <source>
        <dbReference type="SAM" id="Phobius"/>
    </source>
</evidence>
<name>A0A7J7C5Q4_TRIWF</name>
<dbReference type="InParanoid" id="A0A7J7C5Q4"/>
<dbReference type="AlphaFoldDB" id="A0A7J7C5Q4"/>
<dbReference type="Proteomes" id="UP000593562">
    <property type="component" value="Unassembled WGS sequence"/>
</dbReference>
<evidence type="ECO:0000313" key="2">
    <source>
        <dbReference type="EMBL" id="KAF5729106.1"/>
    </source>
</evidence>
<feature type="transmembrane region" description="Helical" evidence="1">
    <location>
        <begin position="50"/>
        <end position="69"/>
    </location>
</feature>
<keyword evidence="1" id="KW-1133">Transmembrane helix</keyword>
<proteinExistence type="predicted"/>
<evidence type="ECO:0000313" key="3">
    <source>
        <dbReference type="Proteomes" id="UP000593562"/>
    </source>
</evidence>